<organism evidence="1 2">
    <name type="scientific">Modicella reniformis</name>
    <dbReference type="NCBI Taxonomy" id="1440133"/>
    <lineage>
        <taxon>Eukaryota</taxon>
        <taxon>Fungi</taxon>
        <taxon>Fungi incertae sedis</taxon>
        <taxon>Mucoromycota</taxon>
        <taxon>Mortierellomycotina</taxon>
        <taxon>Mortierellomycetes</taxon>
        <taxon>Mortierellales</taxon>
        <taxon>Mortierellaceae</taxon>
        <taxon>Modicella</taxon>
    </lineage>
</organism>
<evidence type="ECO:0000313" key="1">
    <source>
        <dbReference type="EMBL" id="KAF9942370.1"/>
    </source>
</evidence>
<dbReference type="OrthoDB" id="2020070at2759"/>
<dbReference type="Proteomes" id="UP000749646">
    <property type="component" value="Unassembled WGS sequence"/>
</dbReference>
<comment type="caution">
    <text evidence="1">The sequence shown here is derived from an EMBL/GenBank/DDBJ whole genome shotgun (WGS) entry which is preliminary data.</text>
</comment>
<sequence length="216" mass="24772">MTEEMTQFAVALELARVTEPDDIRQVWLNNKTHFAPDMPDELWLERAALRTGLDLGPGIEQDLDPCPRREKQRPICYPVLCSHPYSGESETGQAKVGLKSVTIAYVLLVFTPKKHRKKGYAKSILRVKLILLFLYSSVGHQISRTHHRGVWPELPTDMTKVSDKDIELLRSEMLNSAIIPETRIFRRQLTIARFTNSKVVKIDKPIQRIGAPYRQV</sequence>
<keyword evidence="2" id="KW-1185">Reference proteome</keyword>
<protein>
    <submittedName>
        <fullName evidence="1">Uncharacterized protein</fullName>
    </submittedName>
</protein>
<proteinExistence type="predicted"/>
<name>A0A9P6LTH4_9FUNG</name>
<accession>A0A9P6LTH4</accession>
<evidence type="ECO:0000313" key="2">
    <source>
        <dbReference type="Proteomes" id="UP000749646"/>
    </source>
</evidence>
<gene>
    <name evidence="1" type="ORF">BGZ65_002492</name>
</gene>
<dbReference type="EMBL" id="JAAAHW010009363">
    <property type="protein sequence ID" value="KAF9942370.1"/>
    <property type="molecule type" value="Genomic_DNA"/>
</dbReference>
<dbReference type="AlphaFoldDB" id="A0A9P6LTH4"/>
<reference evidence="1" key="1">
    <citation type="journal article" date="2020" name="Fungal Divers.">
        <title>Resolving the Mortierellaceae phylogeny through synthesis of multi-gene phylogenetics and phylogenomics.</title>
        <authorList>
            <person name="Vandepol N."/>
            <person name="Liber J."/>
            <person name="Desiro A."/>
            <person name="Na H."/>
            <person name="Kennedy M."/>
            <person name="Barry K."/>
            <person name="Grigoriev I.V."/>
            <person name="Miller A.N."/>
            <person name="O'Donnell K."/>
            <person name="Stajich J.E."/>
            <person name="Bonito G."/>
        </authorList>
    </citation>
    <scope>NUCLEOTIDE SEQUENCE</scope>
    <source>
        <strain evidence="1">MES-2147</strain>
    </source>
</reference>